<name>A0A6J2VRD8_CHACN</name>
<comment type="function">
    <text evidence="4">Co-chaperone for Hsp70 protein HSPA5/BiP that acts as a key repressor of the ERN1/IRE1-mediated unfolded protein response (UPR). J domain-containing co-chaperones stimulate the ATPase activity of Hsp70 proteins and are required for efficient substrate recognition by Hsp70 proteins. In the unstressed endoplasmic reticulum, interacts with the luminal region of ERN1/IRE1 and selectively recruits HSPA5/BiP: HSPA5/BiP disrupts the dimerization of the active ERN1/IRE1 luminal region, thereby inactivating ERN1/IRE1. Also involved in endoplasmic reticulum-associated degradation (ERAD) of misfolded proteins. Required for survival of B-cell progenitors and normal antibody production.</text>
</comment>
<feature type="signal peptide" evidence="7">
    <location>
        <begin position="1"/>
        <end position="20"/>
    </location>
</feature>
<evidence type="ECO:0000313" key="10">
    <source>
        <dbReference type="RefSeq" id="XP_030634304.1"/>
    </source>
</evidence>
<evidence type="ECO:0000313" key="9">
    <source>
        <dbReference type="Proteomes" id="UP000504632"/>
    </source>
</evidence>
<evidence type="ECO:0000256" key="3">
    <source>
        <dbReference type="ARBA" id="ARBA00041533"/>
    </source>
</evidence>
<evidence type="ECO:0000256" key="7">
    <source>
        <dbReference type="SAM" id="SignalP"/>
    </source>
</evidence>
<dbReference type="InterPro" id="IPR051948">
    <property type="entry name" value="Hsp70_co-chaperone_J-domain"/>
</dbReference>
<evidence type="ECO:0000256" key="6">
    <source>
        <dbReference type="SAM" id="MobiDB-lite"/>
    </source>
</evidence>
<feature type="domain" description="J" evidence="8">
    <location>
        <begin position="23"/>
        <end position="87"/>
    </location>
</feature>
<dbReference type="InterPro" id="IPR001623">
    <property type="entry name" value="DnaJ_domain"/>
</dbReference>
<gene>
    <name evidence="10" type="primary">LOC115815490</name>
</gene>
<evidence type="ECO:0000256" key="4">
    <source>
        <dbReference type="ARBA" id="ARBA00045428"/>
    </source>
</evidence>
<dbReference type="GO" id="GO:0051787">
    <property type="term" value="F:misfolded protein binding"/>
    <property type="evidence" value="ECO:0007669"/>
    <property type="project" value="TreeGrafter"/>
</dbReference>
<proteinExistence type="predicted"/>
<dbReference type="PROSITE" id="PS00636">
    <property type="entry name" value="DNAJ_1"/>
    <property type="match status" value="1"/>
</dbReference>
<evidence type="ECO:0000259" key="8">
    <source>
        <dbReference type="PROSITE" id="PS50076"/>
    </source>
</evidence>
<keyword evidence="7" id="KW-0732">Signal</keyword>
<organism evidence="9 10">
    <name type="scientific">Chanos chanos</name>
    <name type="common">Milkfish</name>
    <name type="synonym">Mugil chanos</name>
    <dbReference type="NCBI Taxonomy" id="29144"/>
    <lineage>
        <taxon>Eukaryota</taxon>
        <taxon>Metazoa</taxon>
        <taxon>Chordata</taxon>
        <taxon>Craniata</taxon>
        <taxon>Vertebrata</taxon>
        <taxon>Euteleostomi</taxon>
        <taxon>Actinopterygii</taxon>
        <taxon>Neopterygii</taxon>
        <taxon>Teleostei</taxon>
        <taxon>Ostariophysi</taxon>
        <taxon>Gonorynchiformes</taxon>
        <taxon>Chanidae</taxon>
        <taxon>Chanos</taxon>
    </lineage>
</organism>
<dbReference type="SMART" id="SM00271">
    <property type="entry name" value="DnaJ"/>
    <property type="match status" value="1"/>
</dbReference>
<dbReference type="PRINTS" id="PR00625">
    <property type="entry name" value="JDOMAIN"/>
</dbReference>
<feature type="chain" id="PRO_5027115956" description="DnaJ homolog subfamily B member 9" evidence="7">
    <location>
        <begin position="21"/>
        <end position="187"/>
    </location>
</feature>
<dbReference type="GO" id="GO:0005783">
    <property type="term" value="C:endoplasmic reticulum"/>
    <property type="evidence" value="ECO:0007669"/>
    <property type="project" value="TreeGrafter"/>
</dbReference>
<feature type="region of interest" description="Disordered" evidence="6">
    <location>
        <begin position="91"/>
        <end position="120"/>
    </location>
</feature>
<dbReference type="GO" id="GO:0051087">
    <property type="term" value="F:protein-folding chaperone binding"/>
    <property type="evidence" value="ECO:0007669"/>
    <property type="project" value="TreeGrafter"/>
</dbReference>
<dbReference type="PANTHER" id="PTHR44360:SF1">
    <property type="entry name" value="DNAJ HOMOLOG SUBFAMILY B MEMBER 9"/>
    <property type="match status" value="1"/>
</dbReference>
<dbReference type="GO" id="GO:0036503">
    <property type="term" value="P:ERAD pathway"/>
    <property type="evidence" value="ECO:0007669"/>
    <property type="project" value="TreeGrafter"/>
</dbReference>
<dbReference type="InterPro" id="IPR036869">
    <property type="entry name" value="J_dom_sf"/>
</dbReference>
<dbReference type="OrthoDB" id="10250354at2759"/>
<accession>A0A6J2VRD8</accession>
<dbReference type="Pfam" id="PF00226">
    <property type="entry name" value="DnaJ"/>
    <property type="match status" value="1"/>
</dbReference>
<evidence type="ECO:0000256" key="5">
    <source>
        <dbReference type="ARBA" id="ARBA00046365"/>
    </source>
</evidence>
<dbReference type="SUPFAM" id="SSF46565">
    <property type="entry name" value="Chaperone J-domain"/>
    <property type="match status" value="1"/>
</dbReference>
<dbReference type="InParanoid" id="A0A6J2VRD8"/>
<comment type="subunit">
    <text evidence="5">Interacts with HSPA5/BiP; interaction is direct. Interacts with ERN1/IRE1 (via the luminal region). Interacts with DERL1.</text>
</comment>
<dbReference type="AlphaFoldDB" id="A0A6J2VRD8"/>
<dbReference type="PROSITE" id="PS50076">
    <property type="entry name" value="DNAJ_2"/>
    <property type="match status" value="1"/>
</dbReference>
<protein>
    <recommendedName>
        <fullName evidence="2">DnaJ homolog subfamily B member 9</fullName>
    </recommendedName>
    <alternativeName>
        <fullName evidence="3">Endoplasmic reticulum DNA J domain-containing protein 4</fullName>
    </alternativeName>
</protein>
<keyword evidence="9" id="KW-1185">Reference proteome</keyword>
<keyword evidence="1" id="KW-0143">Chaperone</keyword>
<dbReference type="CDD" id="cd06257">
    <property type="entry name" value="DnaJ"/>
    <property type="match status" value="1"/>
</dbReference>
<evidence type="ECO:0000256" key="1">
    <source>
        <dbReference type="ARBA" id="ARBA00023186"/>
    </source>
</evidence>
<dbReference type="Gene3D" id="1.10.287.110">
    <property type="entry name" value="DnaJ domain"/>
    <property type="match status" value="1"/>
</dbReference>
<sequence>MAGWVFLLLVLCLLVCECECVKDYYAVLGVPHTATEGQIKRAFRGLAMKHHPDRNRRSDAPQIFTQIAQAYEVLSDARRRRLYDQVGHTSYVSPRGEREGDKGSRDPLGDHRHGKGNSGGFYGNGIFPPFSSDELLQMLQVEEEELFEGVWSDMDQGWSFTFGGEDDGDDHDEFWDGRWLEEDAGFY</sequence>
<dbReference type="Proteomes" id="UP000504632">
    <property type="component" value="Chromosome 6"/>
</dbReference>
<reference evidence="10" key="1">
    <citation type="submission" date="2025-08" db="UniProtKB">
        <authorList>
            <consortium name="RefSeq"/>
        </authorList>
    </citation>
    <scope>IDENTIFICATION</scope>
</reference>
<feature type="compositionally biased region" description="Basic and acidic residues" evidence="6">
    <location>
        <begin position="95"/>
        <end position="111"/>
    </location>
</feature>
<dbReference type="GeneID" id="115815490"/>
<dbReference type="RefSeq" id="XP_030634304.1">
    <property type="nucleotide sequence ID" value="XM_030778444.1"/>
</dbReference>
<dbReference type="PANTHER" id="PTHR44360">
    <property type="entry name" value="DNAJ HOMOLOG SUBFAMILY B MEMBER 9"/>
    <property type="match status" value="1"/>
</dbReference>
<evidence type="ECO:0000256" key="2">
    <source>
        <dbReference type="ARBA" id="ARBA00040158"/>
    </source>
</evidence>
<dbReference type="InterPro" id="IPR018253">
    <property type="entry name" value="DnaJ_domain_CS"/>
</dbReference>